<dbReference type="SUPFAM" id="SSF54373">
    <property type="entry name" value="FAD-linked reductases, C-terminal domain"/>
    <property type="match status" value="1"/>
</dbReference>
<comment type="similarity">
    <text evidence="1">Belongs to the GMC oxidoreductase family.</text>
</comment>
<dbReference type="GO" id="GO:0016614">
    <property type="term" value="F:oxidoreductase activity, acting on CH-OH group of donors"/>
    <property type="evidence" value="ECO:0007669"/>
    <property type="project" value="InterPro"/>
</dbReference>
<reference evidence="4 5" key="1">
    <citation type="submission" date="2019-04" db="EMBL/GenBank/DDBJ databases">
        <title>Friends and foes A comparative genomics study of 23 Aspergillus species from section Flavi.</title>
        <authorList>
            <consortium name="DOE Joint Genome Institute"/>
            <person name="Kjaerbolling I."/>
            <person name="Vesth T."/>
            <person name="Frisvad J.C."/>
            <person name="Nybo J.L."/>
            <person name="Theobald S."/>
            <person name="Kildgaard S."/>
            <person name="Isbrandt T."/>
            <person name="Kuo A."/>
            <person name="Sato A."/>
            <person name="Lyhne E.K."/>
            <person name="Kogle M.E."/>
            <person name="Wiebenga A."/>
            <person name="Kun R.S."/>
            <person name="Lubbers R.J."/>
            <person name="Makela M.R."/>
            <person name="Barry K."/>
            <person name="Chovatia M."/>
            <person name="Clum A."/>
            <person name="Daum C."/>
            <person name="Haridas S."/>
            <person name="He G."/>
            <person name="LaButti K."/>
            <person name="Lipzen A."/>
            <person name="Mondo S."/>
            <person name="Riley R."/>
            <person name="Salamov A."/>
            <person name="Simmons B.A."/>
            <person name="Magnuson J.K."/>
            <person name="Henrissat B."/>
            <person name="Mortensen U.H."/>
            <person name="Larsen T.O."/>
            <person name="Devries R.P."/>
            <person name="Grigoriev I.V."/>
            <person name="Machida M."/>
            <person name="Baker S.E."/>
            <person name="Andersen M.R."/>
        </authorList>
    </citation>
    <scope>NUCLEOTIDE SEQUENCE [LARGE SCALE GENOMIC DNA]</scope>
    <source>
        <strain evidence="4 5">IBT 18842</strain>
    </source>
</reference>
<dbReference type="OrthoDB" id="269227at2759"/>
<dbReference type="PIRSF" id="PIRSF000137">
    <property type="entry name" value="Alcohol_oxidase"/>
    <property type="match status" value="1"/>
</dbReference>
<protein>
    <submittedName>
        <fullName evidence="4">Alcohol oxidase</fullName>
    </submittedName>
</protein>
<dbReference type="Pfam" id="PF05199">
    <property type="entry name" value="GMC_oxred_C"/>
    <property type="match status" value="1"/>
</dbReference>
<feature type="domain" description="Glucose-methanol-choline oxidoreductase C-terminal" evidence="3">
    <location>
        <begin position="392"/>
        <end position="532"/>
    </location>
</feature>
<evidence type="ECO:0000256" key="1">
    <source>
        <dbReference type="ARBA" id="ARBA00010790"/>
    </source>
</evidence>
<comment type="cofactor">
    <cofactor evidence="2">
        <name>FAD</name>
        <dbReference type="ChEBI" id="CHEBI:57692"/>
    </cofactor>
</comment>
<dbReference type="AlphaFoldDB" id="A0A5N6TL73"/>
<feature type="binding site" evidence="2">
    <location>
        <position position="209"/>
    </location>
    <ligand>
        <name>FAD</name>
        <dbReference type="ChEBI" id="CHEBI:57692"/>
    </ligand>
</feature>
<feature type="binding site" evidence="2">
    <location>
        <begin position="14"/>
        <end position="15"/>
    </location>
    <ligand>
        <name>FAD</name>
        <dbReference type="ChEBI" id="CHEBI:57692"/>
    </ligand>
</feature>
<dbReference type="PANTHER" id="PTHR11552">
    <property type="entry name" value="GLUCOSE-METHANOL-CHOLINE GMC OXIDOREDUCTASE"/>
    <property type="match status" value="1"/>
</dbReference>
<keyword evidence="2" id="KW-0274">FAD</keyword>
<name>A0A5N6TL73_ASPAV</name>
<gene>
    <name evidence="4" type="ORF">BDV25DRAFT_169390</name>
</gene>
<dbReference type="Gene3D" id="3.50.50.60">
    <property type="entry name" value="FAD/NAD(P)-binding domain"/>
    <property type="match status" value="3"/>
</dbReference>
<evidence type="ECO:0000256" key="2">
    <source>
        <dbReference type="PIRSR" id="PIRSR000137-2"/>
    </source>
</evidence>
<dbReference type="InterPro" id="IPR012132">
    <property type="entry name" value="GMC_OxRdtase"/>
</dbReference>
<proteinExistence type="inferred from homology"/>
<dbReference type="Proteomes" id="UP000325780">
    <property type="component" value="Unassembled WGS sequence"/>
</dbReference>
<evidence type="ECO:0000259" key="3">
    <source>
        <dbReference type="Pfam" id="PF05199"/>
    </source>
</evidence>
<organism evidence="4 5">
    <name type="scientific">Aspergillus avenaceus</name>
    <dbReference type="NCBI Taxonomy" id="36643"/>
    <lineage>
        <taxon>Eukaryota</taxon>
        <taxon>Fungi</taxon>
        <taxon>Dikarya</taxon>
        <taxon>Ascomycota</taxon>
        <taxon>Pezizomycotina</taxon>
        <taxon>Eurotiomycetes</taxon>
        <taxon>Eurotiomycetidae</taxon>
        <taxon>Eurotiales</taxon>
        <taxon>Aspergillaceae</taxon>
        <taxon>Aspergillus</taxon>
        <taxon>Aspergillus subgen. Circumdati</taxon>
    </lineage>
</organism>
<evidence type="ECO:0000313" key="4">
    <source>
        <dbReference type="EMBL" id="KAE8147107.1"/>
    </source>
</evidence>
<keyword evidence="2" id="KW-0285">Flavoprotein</keyword>
<dbReference type="InterPro" id="IPR007867">
    <property type="entry name" value="GMC_OxRtase_C"/>
</dbReference>
<dbReference type="Gene3D" id="3.30.560.10">
    <property type="entry name" value="Glucose Oxidase, domain 3"/>
    <property type="match status" value="3"/>
</dbReference>
<dbReference type="GO" id="GO:0050660">
    <property type="term" value="F:flavin adenine dinucleotide binding"/>
    <property type="evidence" value="ECO:0007669"/>
    <property type="project" value="InterPro"/>
</dbReference>
<dbReference type="SUPFAM" id="SSF51905">
    <property type="entry name" value="FAD/NAD(P)-binding domain"/>
    <property type="match status" value="1"/>
</dbReference>
<evidence type="ECO:0000313" key="5">
    <source>
        <dbReference type="Proteomes" id="UP000325780"/>
    </source>
</evidence>
<sequence>MSTEADIVIIGGGTSGLVLATRLTEDPSIQVIVLEAGQDQTEDPRVLVPGLWMNLMGSDSEWNYATVPQALIANSKANVDAWGKLGNPGWDWETMAAYYQKAFTITLPSKEKQAELGLEYVDPKHAGTGPVKASFPDALQDPVAGAWVETFRRQGAFISGDPFSGTAVGAYTNAITVDAESKARSYAGNAYYPLSKDRPNLRVITGASVEKVLLEESTSEVRATGAQYTKDGTSYTVNARRETVIDNPNVGENLQDHIIVPVWFEVEDFVNTKDNFLRGDTAAIEASLQEYQTSKSGAFTVGGSYAGALLSLPDLADPESGASTLSSILELLPNPDDPEVTPFEKQLAGYIRACLEDPNEATGIYITFPTQGDLTAIQPGNYLTIYAGLMNPLSRGSSHIKSANAADPPIIDPRYLAHPLDLEVLARHARHLETIVASQPLASMLKPGGKRTPGAPDDLRTASMQTLKEYVRTRANNTFHSTGTCSMMPRENGGVVDSRLRVHGVTGLRVVDASVVPIVPKGKIQSTVYAVAERAADLIREDLA</sequence>
<dbReference type="PANTHER" id="PTHR11552:SF210">
    <property type="entry name" value="GLUCOSE-METHANOL-CHOLINE OXIDOREDUCTASE N-TERMINAL DOMAIN-CONTAINING PROTEIN-RELATED"/>
    <property type="match status" value="1"/>
</dbReference>
<dbReference type="EMBL" id="ML742225">
    <property type="protein sequence ID" value="KAE8147107.1"/>
    <property type="molecule type" value="Genomic_DNA"/>
</dbReference>
<accession>A0A5N6TL73</accession>
<keyword evidence="5" id="KW-1185">Reference proteome</keyword>
<dbReference type="InterPro" id="IPR036188">
    <property type="entry name" value="FAD/NAD-bd_sf"/>
</dbReference>